<feature type="transmembrane region" description="Helical" evidence="1">
    <location>
        <begin position="45"/>
        <end position="62"/>
    </location>
</feature>
<feature type="transmembrane region" description="Helical" evidence="1">
    <location>
        <begin position="20"/>
        <end position="38"/>
    </location>
</feature>
<dbReference type="Proteomes" id="UP000226080">
    <property type="component" value="Unassembled WGS sequence"/>
</dbReference>
<sequence length="97" mass="10990">MHYQPDVMPAWFPLKLRPGLATVMNIFVIALVLGLTRYLPEKPTALYVCFAYAVIGILLFGIGTPLMFAFGIGRVVQYTLLFISRVPYFSNKPNHLR</sequence>
<protein>
    <submittedName>
        <fullName evidence="2">Uncharacterized protein</fullName>
    </submittedName>
</protein>
<proteinExistence type="predicted"/>
<gene>
    <name evidence="2" type="ORF">CQR80_06470</name>
</gene>
<accession>A0A2G1DPV4</accession>
<organism evidence="2 3">
    <name type="scientific">Aggregatibacter actinomycetemcomitans</name>
    <name type="common">Actinobacillus actinomycetemcomitans</name>
    <name type="synonym">Haemophilus actinomycetemcomitans</name>
    <dbReference type="NCBI Taxonomy" id="714"/>
    <lineage>
        <taxon>Bacteria</taxon>
        <taxon>Pseudomonadati</taxon>
        <taxon>Pseudomonadota</taxon>
        <taxon>Gammaproteobacteria</taxon>
        <taxon>Pasteurellales</taxon>
        <taxon>Pasteurellaceae</taxon>
        <taxon>Aggregatibacter</taxon>
    </lineage>
</organism>
<reference evidence="2 3" key="1">
    <citation type="submission" date="2017-10" db="EMBL/GenBank/DDBJ databases">
        <title>Draft genome sequences of Aggregatibacter actinomycetemcomitans strains 310a and 310b.</title>
        <authorList>
            <person name="May A.C."/>
            <person name="Ohta H."/>
            <person name="Maeda H."/>
            <person name="Kokeguchi S."/>
            <person name="Cugini C."/>
        </authorList>
    </citation>
    <scope>NUCLEOTIDE SEQUENCE [LARGE SCALE GENOMIC DNA]</scope>
    <source>
        <strain evidence="2 3">310b</strain>
    </source>
</reference>
<keyword evidence="1" id="KW-0812">Transmembrane</keyword>
<keyword evidence="1" id="KW-1133">Transmembrane helix</keyword>
<keyword evidence="1" id="KW-0472">Membrane</keyword>
<evidence type="ECO:0000313" key="2">
    <source>
        <dbReference type="EMBL" id="PHO20533.1"/>
    </source>
</evidence>
<comment type="caution">
    <text evidence="2">The sequence shown here is derived from an EMBL/GenBank/DDBJ whole genome shotgun (WGS) entry which is preliminary data.</text>
</comment>
<evidence type="ECO:0000313" key="3">
    <source>
        <dbReference type="Proteomes" id="UP000226080"/>
    </source>
</evidence>
<keyword evidence="3" id="KW-1185">Reference proteome</keyword>
<dbReference type="EMBL" id="PCGW01000010">
    <property type="protein sequence ID" value="PHO20533.1"/>
    <property type="molecule type" value="Genomic_DNA"/>
</dbReference>
<name>A0A2G1DPV4_AGGAC</name>
<evidence type="ECO:0000256" key="1">
    <source>
        <dbReference type="SAM" id="Phobius"/>
    </source>
</evidence>